<organism evidence="1 2">
    <name type="scientific">Pseudoalteromonas shioyasakiensis</name>
    <dbReference type="NCBI Taxonomy" id="1190813"/>
    <lineage>
        <taxon>Bacteria</taxon>
        <taxon>Pseudomonadati</taxon>
        <taxon>Pseudomonadota</taxon>
        <taxon>Gammaproteobacteria</taxon>
        <taxon>Alteromonadales</taxon>
        <taxon>Pseudoalteromonadaceae</taxon>
        <taxon>Pseudoalteromonas</taxon>
    </lineage>
</organism>
<evidence type="ECO:0000313" key="1">
    <source>
        <dbReference type="EMBL" id="MDI4670949.1"/>
    </source>
</evidence>
<sequence>MIDFEKRLKSLKERRQGTRERAIYESMESFSANNAIQRGIDVRKSESFENLNEVAGVKYAIGAMSAVEPASTNVSIDEGNRVADSLIKSLLNSGESVTKRLQGSVALDIHIKGHSDVDMLIIVTNPVKIELPKVNPNEYSPATDTRGLINIAKDVREKSERILPINFPKAEVDSSGNKSISLEGGSLRRKVDIVPAIWFDTIRYQRSGLESDRGIKIYHKADHEFYLNYPFTHIKMINDRDSLYSGNLKSVIRLLKNMIADMPDYKKRTAKNLSSYDLAAIAFHMNTELDVPSYMKLALVEKARAHLAFLNSAKTYRDTLDVPDGSRKIFNEESKTEALEILTNEISDLAKAIYEELKPFSHSYDANVILNKSVF</sequence>
<dbReference type="EMBL" id="JAKUMG010000014">
    <property type="protein sequence ID" value="MDI4670949.1"/>
    <property type="molecule type" value="Genomic_DNA"/>
</dbReference>
<proteinExistence type="predicted"/>
<protein>
    <recommendedName>
        <fullName evidence="3">Nucleotidyltransferase</fullName>
    </recommendedName>
</protein>
<evidence type="ECO:0008006" key="3">
    <source>
        <dbReference type="Google" id="ProtNLM"/>
    </source>
</evidence>
<evidence type="ECO:0000313" key="2">
    <source>
        <dbReference type="Proteomes" id="UP001156974"/>
    </source>
</evidence>
<reference evidence="1 2" key="1">
    <citation type="submission" date="2022-02" db="EMBL/GenBank/DDBJ databases">
        <title>Genome analysis of Beneficial Microorganisms for Coral consortium from Pocillopora damicornis.</title>
        <authorList>
            <person name="Rosado P.M."/>
            <person name="Cardoso P.M."/>
            <person name="Rosado J.G."/>
            <person name="Schultz J."/>
            <person name="Rocha U."/>
            <person name="Costa T.K."/>
            <person name="Peixoto R.S."/>
        </authorList>
    </citation>
    <scope>NUCLEOTIDE SEQUENCE [LARGE SCALE GENOMIC DNA]</scope>
    <source>
        <strain evidence="1 2">BMC5</strain>
    </source>
</reference>
<name>A0ABT6U460_9GAMM</name>
<comment type="caution">
    <text evidence="1">The sequence shown here is derived from an EMBL/GenBank/DDBJ whole genome shotgun (WGS) entry which is preliminary data.</text>
</comment>
<accession>A0ABT6U460</accession>
<gene>
    <name evidence="1" type="ORF">MKZ47_17920</name>
</gene>
<dbReference type="Proteomes" id="UP001156974">
    <property type="component" value="Unassembled WGS sequence"/>
</dbReference>
<keyword evidence="2" id="KW-1185">Reference proteome</keyword>
<dbReference type="RefSeq" id="WP_175083593.1">
    <property type="nucleotide sequence ID" value="NZ_JAKUMG010000014.1"/>
</dbReference>